<evidence type="ECO:0000256" key="8">
    <source>
        <dbReference type="ARBA" id="ARBA00043957"/>
    </source>
</evidence>
<evidence type="ECO:0000256" key="3">
    <source>
        <dbReference type="ARBA" id="ARBA00022722"/>
    </source>
</evidence>
<dbReference type="InterPro" id="IPR012337">
    <property type="entry name" value="RNaseH-like_sf"/>
</dbReference>
<evidence type="ECO:0000313" key="11">
    <source>
        <dbReference type="EMBL" id="MDE51577.1"/>
    </source>
</evidence>
<dbReference type="GO" id="GO:0071035">
    <property type="term" value="P:nuclear polyadenylation-dependent rRNA catabolic process"/>
    <property type="evidence" value="ECO:0007669"/>
    <property type="project" value="TreeGrafter"/>
</dbReference>
<keyword evidence="7" id="KW-0539">Nucleus</keyword>
<evidence type="ECO:0000256" key="4">
    <source>
        <dbReference type="ARBA" id="ARBA00022801"/>
    </source>
</evidence>
<keyword evidence="2" id="KW-0698">rRNA processing</keyword>
<dbReference type="Pfam" id="PF01612">
    <property type="entry name" value="DNA_pol_A_exo1"/>
    <property type="match status" value="1"/>
</dbReference>
<dbReference type="FunFam" id="1.10.150.80:FF:000001">
    <property type="entry name" value="Putative exosome component 10"/>
    <property type="match status" value="1"/>
</dbReference>
<accession>A0A6G1SN18</accession>
<dbReference type="InterPro" id="IPR036397">
    <property type="entry name" value="RNaseH_sf"/>
</dbReference>
<evidence type="ECO:0000256" key="2">
    <source>
        <dbReference type="ARBA" id="ARBA00022552"/>
    </source>
</evidence>
<dbReference type="Gene3D" id="1.10.150.80">
    <property type="entry name" value="HRDC domain"/>
    <property type="match status" value="1"/>
</dbReference>
<dbReference type="SUPFAM" id="SSF53098">
    <property type="entry name" value="Ribonuclease H-like"/>
    <property type="match status" value="1"/>
</dbReference>
<dbReference type="AlphaFoldDB" id="A0A6G1SN18"/>
<dbReference type="InterPro" id="IPR002121">
    <property type="entry name" value="HRDC_dom"/>
</dbReference>
<protein>
    <recommendedName>
        <fullName evidence="9">Exosome complex component 10 homolog</fullName>
    </recommendedName>
</protein>
<dbReference type="InterPro" id="IPR049559">
    <property type="entry name" value="Rrp6p-like_exo"/>
</dbReference>
<evidence type="ECO:0000256" key="5">
    <source>
        <dbReference type="ARBA" id="ARBA00022835"/>
    </source>
</evidence>
<keyword evidence="4" id="KW-0378">Hydrolase</keyword>
<dbReference type="PANTHER" id="PTHR12124:SF47">
    <property type="entry name" value="EXOSOME COMPONENT 10"/>
    <property type="match status" value="1"/>
</dbReference>
<reference evidence="11" key="1">
    <citation type="submission" date="2018-10" db="EMBL/GenBank/DDBJ databases">
        <title>Transcriptome assembly of Aceria tosichella (Wheat curl mite) Type 2.</title>
        <authorList>
            <person name="Scully E.D."/>
            <person name="Geib S.M."/>
            <person name="Palmer N.A."/>
            <person name="Gupta A.K."/>
            <person name="Sarath G."/>
            <person name="Tatineni S."/>
        </authorList>
    </citation>
    <scope>NUCLEOTIDE SEQUENCE</scope>
    <source>
        <strain evidence="11">LincolnNE</strain>
    </source>
</reference>
<comment type="subcellular location">
    <subcellularLocation>
        <location evidence="1">Nucleus</location>
    </subcellularLocation>
</comment>
<dbReference type="EMBL" id="GGYP01006806">
    <property type="protein sequence ID" value="MDE51577.1"/>
    <property type="molecule type" value="Transcribed_RNA"/>
</dbReference>
<dbReference type="GO" id="GO:0071039">
    <property type="term" value="P:nuclear polyadenylation-dependent CUT catabolic process"/>
    <property type="evidence" value="ECO:0007669"/>
    <property type="project" value="TreeGrafter"/>
</dbReference>
<dbReference type="GO" id="GO:0003727">
    <property type="term" value="F:single-stranded RNA binding"/>
    <property type="evidence" value="ECO:0007669"/>
    <property type="project" value="TreeGrafter"/>
</dbReference>
<dbReference type="PROSITE" id="PS50967">
    <property type="entry name" value="HRDC"/>
    <property type="match status" value="1"/>
</dbReference>
<dbReference type="GO" id="GO:0071036">
    <property type="term" value="P:nuclear polyadenylation-dependent snoRNA catabolic process"/>
    <property type="evidence" value="ECO:0007669"/>
    <property type="project" value="TreeGrafter"/>
</dbReference>
<evidence type="ECO:0000259" key="10">
    <source>
        <dbReference type="PROSITE" id="PS50967"/>
    </source>
</evidence>
<dbReference type="PANTHER" id="PTHR12124">
    <property type="entry name" value="POLYMYOSITIS/SCLERODERMA AUTOANTIGEN-RELATED"/>
    <property type="match status" value="1"/>
</dbReference>
<dbReference type="GO" id="GO:0000176">
    <property type="term" value="C:nuclear exosome (RNase complex)"/>
    <property type="evidence" value="ECO:0007669"/>
    <property type="project" value="TreeGrafter"/>
</dbReference>
<dbReference type="FunFam" id="3.30.420.10:FF:000059">
    <property type="entry name" value="Exosome complex exonuclease Rrp6"/>
    <property type="match status" value="1"/>
</dbReference>
<dbReference type="CDD" id="cd06147">
    <property type="entry name" value="Rrp6p_like_exo"/>
    <property type="match status" value="1"/>
</dbReference>
<dbReference type="Pfam" id="PF00570">
    <property type="entry name" value="HRDC"/>
    <property type="match status" value="1"/>
</dbReference>
<dbReference type="InterPro" id="IPR002562">
    <property type="entry name" value="3'-5'_exonuclease_dom"/>
</dbReference>
<dbReference type="GO" id="GO:0000166">
    <property type="term" value="F:nucleotide binding"/>
    <property type="evidence" value="ECO:0007669"/>
    <property type="project" value="InterPro"/>
</dbReference>
<evidence type="ECO:0000256" key="7">
    <source>
        <dbReference type="ARBA" id="ARBA00023242"/>
    </source>
</evidence>
<dbReference type="GO" id="GO:0000175">
    <property type="term" value="F:3'-5'-RNA exonuclease activity"/>
    <property type="evidence" value="ECO:0007669"/>
    <property type="project" value="InterPro"/>
</dbReference>
<dbReference type="SMART" id="SM00341">
    <property type="entry name" value="HRDC"/>
    <property type="match status" value="1"/>
</dbReference>
<dbReference type="GO" id="GO:0071044">
    <property type="term" value="P:histone mRNA catabolic process"/>
    <property type="evidence" value="ECO:0007669"/>
    <property type="project" value="TreeGrafter"/>
</dbReference>
<evidence type="ECO:0000256" key="1">
    <source>
        <dbReference type="ARBA" id="ARBA00004123"/>
    </source>
</evidence>
<organism evidence="11">
    <name type="scientific">Aceria tosichella</name>
    <name type="common">wheat curl mite</name>
    <dbReference type="NCBI Taxonomy" id="561515"/>
    <lineage>
        <taxon>Eukaryota</taxon>
        <taxon>Metazoa</taxon>
        <taxon>Ecdysozoa</taxon>
        <taxon>Arthropoda</taxon>
        <taxon>Chelicerata</taxon>
        <taxon>Arachnida</taxon>
        <taxon>Acari</taxon>
        <taxon>Acariformes</taxon>
        <taxon>Trombidiformes</taxon>
        <taxon>Prostigmata</taxon>
        <taxon>Eupodina</taxon>
        <taxon>Eriophyoidea</taxon>
        <taxon>Eriophyidae</taxon>
        <taxon>Eriophyinae</taxon>
        <taxon>Aceriini</taxon>
        <taxon>Aceria</taxon>
    </lineage>
</organism>
<keyword evidence="5" id="KW-0271">Exosome</keyword>
<evidence type="ECO:0000256" key="9">
    <source>
        <dbReference type="ARBA" id="ARBA00070365"/>
    </source>
</evidence>
<comment type="similarity">
    <text evidence="8">Belongs to the exosome component 10/RRP6 family.</text>
</comment>
<keyword evidence="6" id="KW-0269">Exonuclease</keyword>
<dbReference type="InterPro" id="IPR045092">
    <property type="entry name" value="Rrp6-like"/>
</dbReference>
<dbReference type="GO" id="GO:0005730">
    <property type="term" value="C:nucleolus"/>
    <property type="evidence" value="ECO:0007669"/>
    <property type="project" value="TreeGrafter"/>
</dbReference>
<dbReference type="GO" id="GO:0071037">
    <property type="term" value="P:nuclear polyadenylation-dependent snRNA catabolic process"/>
    <property type="evidence" value="ECO:0007669"/>
    <property type="project" value="TreeGrafter"/>
</dbReference>
<keyword evidence="3" id="KW-0540">Nuclease</keyword>
<dbReference type="SUPFAM" id="SSF47819">
    <property type="entry name" value="HRDC-like"/>
    <property type="match status" value="1"/>
</dbReference>
<dbReference type="SMART" id="SM00474">
    <property type="entry name" value="35EXOc"/>
    <property type="match status" value="1"/>
</dbReference>
<dbReference type="InterPro" id="IPR010997">
    <property type="entry name" value="HRDC-like_sf"/>
</dbReference>
<name>A0A6G1SN18_9ACAR</name>
<feature type="domain" description="HRDC" evidence="10">
    <location>
        <begin position="331"/>
        <end position="411"/>
    </location>
</feature>
<proteinExistence type="inferred from homology"/>
<evidence type="ECO:0000256" key="6">
    <source>
        <dbReference type="ARBA" id="ARBA00022839"/>
    </source>
</evidence>
<dbReference type="Gene3D" id="3.30.420.10">
    <property type="entry name" value="Ribonuclease H-like superfamily/Ribonuclease H"/>
    <property type="match status" value="1"/>
</dbReference>
<gene>
    <name evidence="11" type="primary">Exosc10</name>
    <name evidence="11" type="ORF">g.6133</name>
</gene>
<sequence>MKNQLRNQNSGYLGKQYGSPSQRFAMLENKNIPRPQDHFLHKIDNSYRPFEPIIKEKPNASVPLNLNVEYDEHGNEYYAHPYEYEIQHFRVDQSLLSHCEPIMPPDLNSTPIIKVETIQELEAMCHHIEEQTEFAVDVEHHSYRSYQGLTCLVQISTRTQDFVIDAIKLRDELHRLNRSFTNPRIVKVFHGADCDILWLQRDFGVYVVNLFDTSRAAKLLKFAHLSLAFLLKHYCNIEPDKSYQLADWRERPLPLPMLQYARSDTHYLLYIYDRLRNDLIAKNQHDPGSGIEALRTVFNIGKEICQKRYEKPPFSEKSHLSILRKSRSTFNVKQMYAFKEMYAWRDSISRELDESVGYVLPNNLMIRIAAYLPRDPQSITALCNPVPPTLKKYLSDVHAIILKAKDIPLDEASKVMSDNPLNVNPLLRSIDLDTVSHKQDIAHSAGVHENSVPNLLDRLYQLNCSTDDVIRTADGGCHNNQRGRNTYRNSNQQKSRLYNFLDSSYNRRDEVLQGNAYDSIQRQFVSPYHRYEATHK</sequence>
<dbReference type="GO" id="GO:0071038">
    <property type="term" value="P:TRAMP-dependent tRNA surveillance pathway"/>
    <property type="evidence" value="ECO:0007669"/>
    <property type="project" value="TreeGrafter"/>
</dbReference>
<dbReference type="GO" id="GO:0071051">
    <property type="term" value="P:poly(A)-dependent snoRNA 3'-end processing"/>
    <property type="evidence" value="ECO:0007669"/>
    <property type="project" value="TreeGrafter"/>
</dbReference>
<dbReference type="GO" id="GO:0000467">
    <property type="term" value="P:exonucleolytic trimming to generate mature 3'-end of 5.8S rRNA from tricistronic rRNA transcript (SSU-rRNA, 5.8S rRNA, LSU-rRNA)"/>
    <property type="evidence" value="ECO:0007669"/>
    <property type="project" value="InterPro"/>
</dbReference>
<dbReference type="GO" id="GO:0071040">
    <property type="term" value="P:nuclear polyadenylation-dependent antisense transcript catabolic process"/>
    <property type="evidence" value="ECO:0007669"/>
    <property type="project" value="TreeGrafter"/>
</dbReference>
<dbReference type="InterPro" id="IPR044876">
    <property type="entry name" value="HRDC_dom_sf"/>
</dbReference>